<dbReference type="AlphaFoldDB" id="A0A0E9UCB6"/>
<organism evidence="1">
    <name type="scientific">Anguilla anguilla</name>
    <name type="common">European freshwater eel</name>
    <name type="synonym">Muraena anguilla</name>
    <dbReference type="NCBI Taxonomy" id="7936"/>
    <lineage>
        <taxon>Eukaryota</taxon>
        <taxon>Metazoa</taxon>
        <taxon>Chordata</taxon>
        <taxon>Craniata</taxon>
        <taxon>Vertebrata</taxon>
        <taxon>Euteleostomi</taxon>
        <taxon>Actinopterygii</taxon>
        <taxon>Neopterygii</taxon>
        <taxon>Teleostei</taxon>
        <taxon>Anguilliformes</taxon>
        <taxon>Anguillidae</taxon>
        <taxon>Anguilla</taxon>
    </lineage>
</organism>
<evidence type="ECO:0000313" key="1">
    <source>
        <dbReference type="EMBL" id="JAH63471.1"/>
    </source>
</evidence>
<reference evidence="1" key="1">
    <citation type="submission" date="2014-11" db="EMBL/GenBank/DDBJ databases">
        <authorList>
            <person name="Amaro Gonzalez C."/>
        </authorList>
    </citation>
    <scope>NUCLEOTIDE SEQUENCE</scope>
</reference>
<sequence length="22" mass="2565">MKMLTCIGLRYTELLAYCLELS</sequence>
<name>A0A0E9UCB6_ANGAN</name>
<reference evidence="1" key="2">
    <citation type="journal article" date="2015" name="Fish Shellfish Immunol.">
        <title>Early steps in the European eel (Anguilla anguilla)-Vibrio vulnificus interaction in the gills: Role of the RtxA13 toxin.</title>
        <authorList>
            <person name="Callol A."/>
            <person name="Pajuelo D."/>
            <person name="Ebbesson L."/>
            <person name="Teles M."/>
            <person name="MacKenzie S."/>
            <person name="Amaro C."/>
        </authorList>
    </citation>
    <scope>NUCLEOTIDE SEQUENCE</scope>
</reference>
<dbReference type="EMBL" id="GBXM01045106">
    <property type="protein sequence ID" value="JAH63471.1"/>
    <property type="molecule type" value="Transcribed_RNA"/>
</dbReference>
<proteinExistence type="predicted"/>
<protein>
    <submittedName>
        <fullName evidence="1">Uncharacterized protein</fullName>
    </submittedName>
</protein>
<accession>A0A0E9UCB6</accession>